<dbReference type="SUPFAM" id="SSF52799">
    <property type="entry name" value="(Phosphotyrosine protein) phosphatases II"/>
    <property type="match status" value="1"/>
</dbReference>
<evidence type="ECO:0000256" key="1">
    <source>
        <dbReference type="ARBA" id="ARBA00004184"/>
    </source>
</evidence>
<dbReference type="InterPro" id="IPR011993">
    <property type="entry name" value="PH-like_dom_sf"/>
</dbReference>
<dbReference type="PANTHER" id="PTHR10807">
    <property type="entry name" value="MYOTUBULARIN-RELATED"/>
    <property type="match status" value="1"/>
</dbReference>
<feature type="binding site" evidence="6">
    <location>
        <begin position="423"/>
        <end position="429"/>
    </location>
    <ligand>
        <name>substrate</name>
    </ligand>
</feature>
<feature type="binding site" evidence="6">
    <location>
        <begin position="359"/>
        <end position="360"/>
    </location>
    <ligand>
        <name>substrate</name>
    </ligand>
</feature>
<dbReference type="Pfam" id="PF21098">
    <property type="entry name" value="PH-GRAM_MTMR6-like"/>
    <property type="match status" value="1"/>
</dbReference>
<evidence type="ECO:0000259" key="9">
    <source>
        <dbReference type="PROSITE" id="PS51339"/>
    </source>
</evidence>
<feature type="domain" description="Myotubularin phosphatase" evidence="9">
    <location>
        <begin position="205"/>
        <end position="601"/>
    </location>
</feature>
<sequence length="750" mass="84656">MLGGRDAGRSDGALSSAYDEEYVDQDSWTEVKRQELDYATSSESDRMHLVLEDPVGVLHQRETAVLKVHALCAQPTWQCAAGSSSKTQVKNEKERARNYRDGAVPGTLFVTDCRLFFLPFERRQDENATVEVQLTNIAELAELPVDGTLGSLSQLEVSCKNFELVKFTFPGETISGDVYVKLNQLLGSKRQTTASAVEREPDRFGWTGYDPQAEFSRLGFKTPKAGTPLGGFRITHVNSNYRLSPTYPSLFIVPALVSDGELRKISYFRARGRVPAVTYRHHNDAVVARCAQPLVGLRRKRCTSDEAYMLALRRECKGKLVFIDCRNQASAYGNMALGGGFEVLDYYKDTNIMFMGIENIHSMRDSIRKLFDLIKNEVRGNERLDWLSCLESTRWLEHVRSILVSCSVCVEKLVEGTSLVVHCSDGWDRTAQLTALVKLCADPFYRTKKGFQVLIEQEWCAFGHQFCTRSGDTATQARYWEDENTSPVFMQFMDAVWQLMRQYPCSFEFSELYLIALLDEVYSKRSGTFLHDCEEARMAFKTDVQCMSVWTLLEVHPQATNFHNPFYMAPLRGDDDSTCKSPSVLQCKWHTSLLTIWSAFYLRSLGSNDSRAWTRELQITQRQLHEQLSAAHQQLQSQEEQNSNLHSELEQLRRERAQLHRLLESEVYSDTLNGLLVHEEDANEDGVLLSVTPVSKSRTTLGTTGSNSSASTFGAKVGAKMYSTTGVGSFLGGSIGLEFDVLPTYFDRSA</sequence>
<evidence type="ECO:0000256" key="4">
    <source>
        <dbReference type="ARBA" id="ARBA00022490"/>
    </source>
</evidence>
<evidence type="ECO:0000256" key="3">
    <source>
        <dbReference type="ARBA" id="ARBA00007471"/>
    </source>
</evidence>
<dbReference type="InterPro" id="IPR010569">
    <property type="entry name" value="Myotubularin-like_Pase_dom"/>
</dbReference>
<dbReference type="PROSITE" id="PS00383">
    <property type="entry name" value="TYR_PHOSPHATASE_1"/>
    <property type="match status" value="1"/>
</dbReference>
<dbReference type="Proteomes" id="UP001162060">
    <property type="component" value="Unassembled WGS sequence"/>
</dbReference>
<feature type="domain" description="Tyrosine specific protein phosphatases" evidence="8">
    <location>
        <begin position="393"/>
        <end position="436"/>
    </location>
</feature>
<evidence type="ECO:0000256" key="2">
    <source>
        <dbReference type="ARBA" id="ARBA00004496"/>
    </source>
</evidence>
<evidence type="ECO:0000256" key="5">
    <source>
        <dbReference type="PIRSR" id="PIRSR630564-1"/>
    </source>
</evidence>
<dbReference type="Gene3D" id="2.30.29.30">
    <property type="entry name" value="Pleckstrin-homology domain (PH domain)/Phosphotyrosine-binding domain (PTB)"/>
    <property type="match status" value="1"/>
</dbReference>
<evidence type="ECO:0000259" key="8">
    <source>
        <dbReference type="PROSITE" id="PS50056"/>
    </source>
</evidence>
<gene>
    <name evidence="10" type="ORF">PM001_LOCUS22418</name>
</gene>
<proteinExistence type="inferred from homology"/>
<protein>
    <recommendedName>
        <fullName evidence="12">Phosphatidylinositol-3-phosphatase</fullName>
    </recommendedName>
</protein>
<comment type="similarity">
    <text evidence="3">Belongs to the protein-tyrosine phosphatase family. Non-receptor class myotubularin subfamily.</text>
</comment>
<dbReference type="InterPro" id="IPR030564">
    <property type="entry name" value="Myotubularin"/>
</dbReference>
<evidence type="ECO:0000256" key="7">
    <source>
        <dbReference type="SAM" id="Coils"/>
    </source>
</evidence>
<reference evidence="10" key="1">
    <citation type="submission" date="2024-01" db="EMBL/GenBank/DDBJ databases">
        <authorList>
            <person name="Webb A."/>
        </authorList>
    </citation>
    <scope>NUCLEOTIDE SEQUENCE</scope>
    <source>
        <strain evidence="10">Pm1</strain>
    </source>
</reference>
<name>A0AAV1UU76_9STRA</name>
<dbReference type="PROSITE" id="PS51339">
    <property type="entry name" value="PPASE_MYOTUBULARIN"/>
    <property type="match status" value="1"/>
</dbReference>
<dbReference type="EMBL" id="CAKLBY020000226">
    <property type="protein sequence ID" value="CAK7937268.1"/>
    <property type="molecule type" value="Genomic_DNA"/>
</dbReference>
<feature type="coiled-coil region" evidence="7">
    <location>
        <begin position="621"/>
        <end position="662"/>
    </location>
</feature>
<dbReference type="InterPro" id="IPR003595">
    <property type="entry name" value="Tyr_Pase_cat"/>
</dbReference>
<dbReference type="PANTHER" id="PTHR10807:SF128">
    <property type="entry name" value="PHOSPHATIDYLINOSITOL-3,5-BISPHOSPHATE 3-PHOSPHATASE"/>
    <property type="match status" value="1"/>
</dbReference>
<accession>A0AAV1UU76</accession>
<dbReference type="PROSITE" id="PS50056">
    <property type="entry name" value="TYR_PHOSPHATASE_2"/>
    <property type="match status" value="1"/>
</dbReference>
<dbReference type="InterPro" id="IPR048994">
    <property type="entry name" value="PH-GRAM_MTMR6-9"/>
</dbReference>
<comment type="caution">
    <text evidence="10">The sequence shown here is derived from an EMBL/GenBank/DDBJ whole genome shotgun (WGS) entry which is preliminary data.</text>
</comment>
<evidence type="ECO:0000313" key="10">
    <source>
        <dbReference type="EMBL" id="CAK7937268.1"/>
    </source>
</evidence>
<comment type="subcellular location">
    <subcellularLocation>
        <location evidence="2">Cytoplasm</location>
    </subcellularLocation>
    <subcellularLocation>
        <location evidence="1">Endomembrane system</location>
        <topology evidence="1">Peripheral membrane protein</topology>
    </subcellularLocation>
</comment>
<evidence type="ECO:0000256" key="6">
    <source>
        <dbReference type="PIRSR" id="PIRSR630564-2"/>
    </source>
</evidence>
<dbReference type="GO" id="GO:0012505">
    <property type="term" value="C:endomembrane system"/>
    <property type="evidence" value="ECO:0007669"/>
    <property type="project" value="UniProtKB-SubCell"/>
</dbReference>
<evidence type="ECO:0000313" key="11">
    <source>
        <dbReference type="Proteomes" id="UP001162060"/>
    </source>
</evidence>
<dbReference type="InterPro" id="IPR029021">
    <property type="entry name" value="Prot-tyrosine_phosphatase-like"/>
</dbReference>
<dbReference type="InterPro" id="IPR000387">
    <property type="entry name" value="Tyr_Pase_dom"/>
</dbReference>
<dbReference type="CDD" id="cd14507">
    <property type="entry name" value="PTP-MTM-like"/>
    <property type="match status" value="1"/>
</dbReference>
<dbReference type="Pfam" id="PF06602">
    <property type="entry name" value="Myotub-related"/>
    <property type="match status" value="1"/>
</dbReference>
<feature type="active site" description="Phosphocysteine intermediate" evidence="5">
    <location>
        <position position="423"/>
    </location>
</feature>
<dbReference type="AlphaFoldDB" id="A0AAV1UU76"/>
<dbReference type="SUPFAM" id="SSF50729">
    <property type="entry name" value="PH domain-like"/>
    <property type="match status" value="1"/>
</dbReference>
<keyword evidence="4" id="KW-0963">Cytoplasm</keyword>
<dbReference type="GO" id="GO:0005737">
    <property type="term" value="C:cytoplasm"/>
    <property type="evidence" value="ECO:0007669"/>
    <property type="project" value="UniProtKB-SubCell"/>
</dbReference>
<keyword evidence="7" id="KW-0175">Coiled coil</keyword>
<dbReference type="SMART" id="SM00404">
    <property type="entry name" value="PTPc_motif"/>
    <property type="match status" value="1"/>
</dbReference>
<organism evidence="10 11">
    <name type="scientific">Peronospora matthiolae</name>
    <dbReference type="NCBI Taxonomy" id="2874970"/>
    <lineage>
        <taxon>Eukaryota</taxon>
        <taxon>Sar</taxon>
        <taxon>Stramenopiles</taxon>
        <taxon>Oomycota</taxon>
        <taxon>Peronosporomycetes</taxon>
        <taxon>Peronosporales</taxon>
        <taxon>Peronosporaceae</taxon>
        <taxon>Peronospora</taxon>
    </lineage>
</organism>
<dbReference type="InterPro" id="IPR016130">
    <property type="entry name" value="Tyr_Pase_AS"/>
</dbReference>
<evidence type="ECO:0008006" key="12">
    <source>
        <dbReference type="Google" id="ProtNLM"/>
    </source>
</evidence>